<sequence>MASFDVIFVGAGHNALVAAAYLARAGRSVCLLEQGDRPGGAVRSEELTLPGFVHDTYSALHPIFAGGPAFAELRDDLGRHGLQYVQSGVSSGSSLPDGRSAVIATDPSELQAELDRLGEGLGWSGLLGDLTPHLESLMPLLGMDLTSPAAAPLLQGLDRDRTSALPFASLLTGSGHELVLERFRTEEMRTALLPWLLHVGIGPQDAIGALWVALFGLILPGGNPQPVGGSGKLAETLAALVAEHGGEIRTGVRVDAVLTADGRAVGVRTADGEVVTATTAVIASTTPGDLYGNLLRDAPEVSGAVRAQAARYQFRRGCFQLNLALSARPRFADSRLDQGGCHNLGRGVDALLRSVHQAEAGYLPEHPTLSWHEPTAVDPGRAPAGHAVVRIQVLDVPLAPLGDAADAITADGTWTSSVAEAFADRVVAEAAGHLKGLDDLVLARHILTPADLARRNPNLGPGDHASGHNALSQGFTQRPIPAHGGGYATTVPGLYLIGAATWPGPGVSGSSGRAVAQALLS</sequence>
<feature type="region of interest" description="Disordered" evidence="4">
    <location>
        <begin position="454"/>
        <end position="477"/>
    </location>
</feature>
<name>A0A3E0HG58_9PSEU</name>
<evidence type="ECO:0000256" key="1">
    <source>
        <dbReference type="ARBA" id="ARBA00037217"/>
    </source>
</evidence>
<evidence type="ECO:0000256" key="2">
    <source>
        <dbReference type="ARBA" id="ARBA00038825"/>
    </source>
</evidence>
<dbReference type="EMBL" id="QUNO01000009">
    <property type="protein sequence ID" value="REH43805.1"/>
    <property type="molecule type" value="Genomic_DNA"/>
</dbReference>
<reference evidence="6 7" key="1">
    <citation type="submission" date="2018-08" db="EMBL/GenBank/DDBJ databases">
        <title>Genomic Encyclopedia of Archaeal and Bacterial Type Strains, Phase II (KMG-II): from individual species to whole genera.</title>
        <authorList>
            <person name="Goeker M."/>
        </authorList>
    </citation>
    <scope>NUCLEOTIDE SEQUENCE [LARGE SCALE GENOMIC DNA]</scope>
    <source>
        <strain evidence="6 7">DSM 45791</strain>
    </source>
</reference>
<gene>
    <name evidence="6" type="ORF">BCF44_109348</name>
</gene>
<dbReference type="Proteomes" id="UP000256269">
    <property type="component" value="Unassembled WGS sequence"/>
</dbReference>
<comment type="subunit">
    <text evidence="2">Interacts with COX5B; this interaction may contribute to localize PYROXD2 to the inner face of the inner mitochondrial membrane.</text>
</comment>
<evidence type="ECO:0000313" key="6">
    <source>
        <dbReference type="EMBL" id="REH43805.1"/>
    </source>
</evidence>
<dbReference type="InterPro" id="IPR036188">
    <property type="entry name" value="FAD/NAD-bd_sf"/>
</dbReference>
<accession>A0A3E0HG58</accession>
<dbReference type="RefSeq" id="WP_116177223.1">
    <property type="nucleotide sequence ID" value="NZ_CP144375.1"/>
</dbReference>
<dbReference type="OrthoDB" id="833207at2"/>
<evidence type="ECO:0000313" key="7">
    <source>
        <dbReference type="Proteomes" id="UP000256269"/>
    </source>
</evidence>
<keyword evidence="7" id="KW-1185">Reference proteome</keyword>
<proteinExistence type="predicted"/>
<dbReference type="PANTHER" id="PTHR10668:SF105">
    <property type="entry name" value="DEHYDROGENASE-RELATED"/>
    <property type="match status" value="1"/>
</dbReference>
<dbReference type="GO" id="GO:0016491">
    <property type="term" value="F:oxidoreductase activity"/>
    <property type="evidence" value="ECO:0007669"/>
    <property type="project" value="InterPro"/>
</dbReference>
<dbReference type="SUPFAM" id="SSF51905">
    <property type="entry name" value="FAD/NAD(P)-binding domain"/>
    <property type="match status" value="1"/>
</dbReference>
<evidence type="ECO:0000256" key="4">
    <source>
        <dbReference type="SAM" id="MobiDB-lite"/>
    </source>
</evidence>
<dbReference type="Gene3D" id="3.50.50.60">
    <property type="entry name" value="FAD/NAD(P)-binding domain"/>
    <property type="match status" value="2"/>
</dbReference>
<comment type="function">
    <text evidence="1">Probable oxidoreductase that may play a role as regulator of mitochondrial function.</text>
</comment>
<feature type="domain" description="Amine oxidase" evidence="5">
    <location>
        <begin position="16"/>
        <end position="320"/>
    </location>
</feature>
<dbReference type="InterPro" id="IPR002937">
    <property type="entry name" value="Amino_oxidase"/>
</dbReference>
<protein>
    <recommendedName>
        <fullName evidence="3">Pyridine nucleotide-disulfide oxidoreductase domain-containing protein 2</fullName>
    </recommendedName>
</protein>
<evidence type="ECO:0000259" key="5">
    <source>
        <dbReference type="Pfam" id="PF01593"/>
    </source>
</evidence>
<dbReference type="PANTHER" id="PTHR10668">
    <property type="entry name" value="PHYTOENE DEHYDROGENASE"/>
    <property type="match status" value="1"/>
</dbReference>
<comment type="caution">
    <text evidence="6">The sequence shown here is derived from an EMBL/GenBank/DDBJ whole genome shotgun (WGS) entry which is preliminary data.</text>
</comment>
<organism evidence="6 7">
    <name type="scientific">Kutzneria buriramensis</name>
    <dbReference type="NCBI Taxonomy" id="1045776"/>
    <lineage>
        <taxon>Bacteria</taxon>
        <taxon>Bacillati</taxon>
        <taxon>Actinomycetota</taxon>
        <taxon>Actinomycetes</taxon>
        <taxon>Pseudonocardiales</taxon>
        <taxon>Pseudonocardiaceae</taxon>
        <taxon>Kutzneria</taxon>
    </lineage>
</organism>
<dbReference type="AlphaFoldDB" id="A0A3E0HG58"/>
<evidence type="ECO:0000256" key="3">
    <source>
        <dbReference type="ARBA" id="ARBA00040298"/>
    </source>
</evidence>
<dbReference type="Pfam" id="PF01593">
    <property type="entry name" value="Amino_oxidase"/>
    <property type="match status" value="1"/>
</dbReference>